<dbReference type="Gene3D" id="2.20.25.90">
    <property type="entry name" value="ADC-like domains"/>
    <property type="match status" value="1"/>
</dbReference>
<dbReference type="SUPFAM" id="SSF51971">
    <property type="entry name" value="Nucleotide-binding domain"/>
    <property type="match status" value="2"/>
</dbReference>
<dbReference type="GO" id="GO:0016491">
    <property type="term" value="F:oxidoreductase activity"/>
    <property type="evidence" value="ECO:0007669"/>
    <property type="project" value="InterPro"/>
</dbReference>
<protein>
    <recommendedName>
        <fullName evidence="10">(2Fe-2S)-binding protein</fullName>
    </recommendedName>
</protein>
<dbReference type="GO" id="GO:0046872">
    <property type="term" value="F:metal ion binding"/>
    <property type="evidence" value="ECO:0007669"/>
    <property type="project" value="UniProtKB-KW"/>
</dbReference>
<evidence type="ECO:0000313" key="9">
    <source>
        <dbReference type="Proteomes" id="UP000076964"/>
    </source>
</evidence>
<dbReference type="InterPro" id="IPR017896">
    <property type="entry name" value="4Fe4S_Fe-S-bd"/>
</dbReference>
<dbReference type="InterPro" id="IPR027467">
    <property type="entry name" value="MopterinOxRdtase_cofactor_BS"/>
</dbReference>
<evidence type="ECO:0008006" key="10">
    <source>
        <dbReference type="Google" id="ProtNLM"/>
    </source>
</evidence>
<dbReference type="STRING" id="1795632.TH606_10180"/>
<evidence type="ECO:0000259" key="5">
    <source>
        <dbReference type="PROSITE" id="PS51085"/>
    </source>
</evidence>
<dbReference type="Pfam" id="PF04879">
    <property type="entry name" value="Molybdop_Fe4S4"/>
    <property type="match status" value="1"/>
</dbReference>
<evidence type="ECO:0000259" key="7">
    <source>
        <dbReference type="PROSITE" id="PS51669"/>
    </source>
</evidence>
<feature type="domain" description="2Fe-2S ferredoxin-type" evidence="5">
    <location>
        <begin position="1"/>
        <end position="77"/>
    </location>
</feature>
<feature type="domain" description="4Fe-4S ferredoxin-type" evidence="6">
    <location>
        <begin position="609"/>
        <end position="638"/>
    </location>
</feature>
<feature type="domain" description="4Fe-4S Mo/W bis-MGD-type" evidence="7">
    <location>
        <begin position="684"/>
        <end position="739"/>
    </location>
</feature>
<evidence type="ECO:0000256" key="1">
    <source>
        <dbReference type="ARBA" id="ARBA00022485"/>
    </source>
</evidence>
<evidence type="ECO:0000256" key="3">
    <source>
        <dbReference type="ARBA" id="ARBA00023004"/>
    </source>
</evidence>
<dbReference type="Gene3D" id="3.50.50.60">
    <property type="entry name" value="FAD/NAD(P)-binding domain"/>
    <property type="match status" value="2"/>
</dbReference>
<dbReference type="InterPro" id="IPR036188">
    <property type="entry name" value="FAD/NAD-bd_sf"/>
</dbReference>
<keyword evidence="3" id="KW-0408">Iron</keyword>
<dbReference type="PRINTS" id="PR00419">
    <property type="entry name" value="ADXRDTASE"/>
</dbReference>
<dbReference type="CDD" id="cd00207">
    <property type="entry name" value="fer2"/>
    <property type="match status" value="1"/>
</dbReference>
<evidence type="ECO:0000256" key="4">
    <source>
        <dbReference type="ARBA" id="ARBA00023014"/>
    </source>
</evidence>
<proteinExistence type="predicted"/>
<dbReference type="Proteomes" id="UP000076964">
    <property type="component" value="Unassembled WGS sequence"/>
</dbReference>
<dbReference type="PROSITE" id="PS51085">
    <property type="entry name" value="2FE2S_FER_2"/>
    <property type="match status" value="1"/>
</dbReference>
<dbReference type="SUPFAM" id="SSF53706">
    <property type="entry name" value="Formate dehydrogenase/DMSO reductase, domains 1-3"/>
    <property type="match status" value="1"/>
</dbReference>
<keyword evidence="2" id="KW-0479">Metal-binding</keyword>
<dbReference type="SUPFAM" id="SSF54862">
    <property type="entry name" value="4Fe-4S ferredoxins"/>
    <property type="match status" value="1"/>
</dbReference>
<evidence type="ECO:0000259" key="6">
    <source>
        <dbReference type="PROSITE" id="PS51379"/>
    </source>
</evidence>
<dbReference type="SMART" id="SM00926">
    <property type="entry name" value="Molybdop_Fe4S4"/>
    <property type="match status" value="1"/>
</dbReference>
<dbReference type="PROSITE" id="PS00198">
    <property type="entry name" value="4FE4S_FER_1"/>
    <property type="match status" value="1"/>
</dbReference>
<dbReference type="Pfam" id="PF13510">
    <property type="entry name" value="Fer2_4"/>
    <property type="match status" value="1"/>
</dbReference>
<dbReference type="GO" id="GO:0051539">
    <property type="term" value="F:4 iron, 4 sulfur cluster binding"/>
    <property type="evidence" value="ECO:0007669"/>
    <property type="project" value="UniProtKB-KW"/>
</dbReference>
<dbReference type="InterPro" id="IPR006963">
    <property type="entry name" value="Mopterin_OxRdtase_4Fe-4S_dom"/>
</dbReference>
<dbReference type="Gene3D" id="3.30.70.20">
    <property type="match status" value="1"/>
</dbReference>
<dbReference type="InterPro" id="IPR006656">
    <property type="entry name" value="Mopterin_OxRdtase"/>
</dbReference>
<dbReference type="InterPro" id="IPR009051">
    <property type="entry name" value="Helical_ferredxn"/>
</dbReference>
<dbReference type="InterPro" id="IPR001041">
    <property type="entry name" value="2Fe-2S_ferredoxin-type"/>
</dbReference>
<dbReference type="Gene3D" id="1.10.1060.10">
    <property type="entry name" value="Alpha-helical ferredoxin"/>
    <property type="match status" value="1"/>
</dbReference>
<dbReference type="PANTHER" id="PTHR42783">
    <property type="entry name" value="GLUTAMATE SYNTHASE [NADPH] SMALL CHAIN"/>
    <property type="match status" value="1"/>
</dbReference>
<dbReference type="PROSITE" id="PS00551">
    <property type="entry name" value="MOLYBDOPTERIN_PROK_1"/>
    <property type="match status" value="1"/>
</dbReference>
<dbReference type="EMBL" id="LSFI01000059">
    <property type="protein sequence ID" value="OAG26846.1"/>
    <property type="molecule type" value="Genomic_DNA"/>
</dbReference>
<dbReference type="InterPro" id="IPR036010">
    <property type="entry name" value="2Fe-2S_ferredoxin-like_sf"/>
</dbReference>
<reference evidence="8 9" key="1">
    <citation type="submission" date="2016-02" db="EMBL/GenBank/DDBJ databases">
        <title>Draft genome sequence of Thermodesulfatator sp. S606.</title>
        <authorList>
            <person name="Lai Q."/>
            <person name="Cao J."/>
            <person name="Dupont S."/>
            <person name="Shao Z."/>
            <person name="Jebbar M."/>
            <person name="Alain K."/>
        </authorList>
    </citation>
    <scope>NUCLEOTIDE SEQUENCE [LARGE SCALE GENOMIC DNA]</scope>
    <source>
        <strain evidence="8 9">S606</strain>
    </source>
</reference>
<dbReference type="Gene3D" id="3.10.20.740">
    <property type="match status" value="1"/>
</dbReference>
<keyword evidence="9" id="KW-1185">Reference proteome</keyword>
<organism evidence="8 9">
    <name type="scientific">Thermodesulfatator autotrophicus</name>
    <dbReference type="NCBI Taxonomy" id="1795632"/>
    <lineage>
        <taxon>Bacteria</taxon>
        <taxon>Pseudomonadati</taxon>
        <taxon>Thermodesulfobacteriota</taxon>
        <taxon>Thermodesulfobacteria</taxon>
        <taxon>Thermodesulfobacteriales</taxon>
        <taxon>Thermodesulfatatoraceae</taxon>
        <taxon>Thermodesulfatator</taxon>
    </lineage>
</organism>
<dbReference type="SUPFAM" id="SSF54292">
    <property type="entry name" value="2Fe-2S ferredoxin-like"/>
    <property type="match status" value="1"/>
</dbReference>
<dbReference type="Pfam" id="PF07992">
    <property type="entry name" value="Pyr_redox_2"/>
    <property type="match status" value="1"/>
</dbReference>
<feature type="domain" description="4Fe-4S ferredoxin-type" evidence="6">
    <location>
        <begin position="645"/>
        <end position="675"/>
    </location>
</feature>
<accession>A0A177E565</accession>
<dbReference type="InterPro" id="IPR017900">
    <property type="entry name" value="4Fe4S_Fe_S_CS"/>
</dbReference>
<comment type="caution">
    <text evidence="8">The sequence shown here is derived from an EMBL/GenBank/DDBJ whole genome shotgun (WGS) entry which is preliminary data.</text>
</comment>
<sequence>MKLWVNGQEIEINPAKNLLETLRAAGFEIPSLCYLPEVSESPLPCGLCLVEIEGKGLVRSCVTEPEEGLRIRTDTEEIKKIRKQKLESLVANHFGDCKAPCHGPCPGGLNIQGYIAFIARGEYASALSLIKEKLPLPALVGRVCPRFCEPRCRRALVDVPVAINNLKRFVADWGLKTRAFKPEIPPSTGKKVAIVGAGPAGLSAAYFLRLKGHEVTIFEAREEPGGMPRWTYPGFKISKDILRQEIDQILELGVELKTGKRWGYDFAIKDLFKEGYEAVFLAIGSYKCRSTNFPGEEHTVTGLSFLYQLNSGDTPNLGKKALVLGGGYTAIDVARSILRLGVEVTVVYPRSRIEMPAHQREIIEAEKEGVNFLLMAQPLKLTKKGEKYEVLIARTKLTSPQKDKARKVVPVEGTEKLYEFDFVVRAWGEEPDISFKKYGEIEEQLAVNPKGIIKVAKDFSTNVPGVWAGGDFVTGPKTVIQAVASGRKAAESIHRYLQGRQKEKKAPLTVRYDFNRGRRLEEMDLEFYEDFPMIPRERPPEISLEERKSSFKEVYSSLTEEQAREEANRCLKCGCLGFHKCTFRDLLIAEGVPAKGRQRSKYKLETDHFFIDVDSNKCVGCYRCVRICNYGGIELTIFAQGTPEEEIHFSFTEDCVSCGSCVDICPTGALSRKDSTVPYTRAEVKEVRTICPYCGTGCNLLAQVKNNSILEVNAAKGPPNYGELCVKGRFGYQFYRHPERLKKPLMRLSRDEPFKEVSWEEALDFVAEKLKEIKEKYGPDAIGVLCSARTTNEDTYVAQKFARAVIGTHNVDNPARV</sequence>
<dbReference type="Gene3D" id="3.40.50.740">
    <property type="match status" value="1"/>
</dbReference>
<dbReference type="PROSITE" id="PS51669">
    <property type="entry name" value="4FE4S_MOW_BIS_MGD"/>
    <property type="match status" value="1"/>
</dbReference>
<keyword evidence="1" id="KW-0004">4Fe-4S</keyword>
<evidence type="ECO:0000256" key="2">
    <source>
        <dbReference type="ARBA" id="ARBA00022723"/>
    </source>
</evidence>
<dbReference type="InterPro" id="IPR028261">
    <property type="entry name" value="DPD_II"/>
</dbReference>
<evidence type="ECO:0000313" key="8">
    <source>
        <dbReference type="EMBL" id="OAG26846.1"/>
    </source>
</evidence>
<dbReference type="Pfam" id="PF14691">
    <property type="entry name" value="Fer4_20"/>
    <property type="match status" value="1"/>
</dbReference>
<dbReference type="SUPFAM" id="SSF46548">
    <property type="entry name" value="alpha-helical ferredoxin"/>
    <property type="match status" value="1"/>
</dbReference>
<dbReference type="Pfam" id="PF00384">
    <property type="entry name" value="Molybdopterin"/>
    <property type="match status" value="1"/>
</dbReference>
<name>A0A177E565_9BACT</name>
<dbReference type="PANTHER" id="PTHR42783:SF3">
    <property type="entry name" value="GLUTAMATE SYNTHASE [NADPH] SMALL CHAIN-RELATED"/>
    <property type="match status" value="1"/>
</dbReference>
<dbReference type="PROSITE" id="PS51379">
    <property type="entry name" value="4FE4S_FER_2"/>
    <property type="match status" value="2"/>
</dbReference>
<keyword evidence="4" id="KW-0411">Iron-sulfur</keyword>
<gene>
    <name evidence="8" type="ORF">TH606_10180</name>
</gene>
<dbReference type="AlphaFoldDB" id="A0A177E565"/>
<dbReference type="Pfam" id="PF12838">
    <property type="entry name" value="Fer4_7"/>
    <property type="match status" value="1"/>
</dbReference>
<dbReference type="InterPro" id="IPR023753">
    <property type="entry name" value="FAD/NAD-binding_dom"/>
</dbReference>